<feature type="compositionally biased region" description="Polar residues" evidence="1">
    <location>
        <begin position="226"/>
        <end position="238"/>
    </location>
</feature>
<proteinExistence type="predicted"/>
<reference evidence="2" key="1">
    <citation type="journal article" date="2023" name="PhytoFront">
        <title>Draft Genome Resources of Seven Strains of Tilletia horrida, Causal Agent of Kernel Smut of Rice.</title>
        <authorList>
            <person name="Khanal S."/>
            <person name="Antony Babu S."/>
            <person name="Zhou X.G."/>
        </authorList>
    </citation>
    <scope>NUCLEOTIDE SEQUENCE</scope>
    <source>
        <strain evidence="2">TX3</strain>
    </source>
</reference>
<name>A0AAN6G841_9BASI</name>
<comment type="caution">
    <text evidence="2">The sequence shown here is derived from an EMBL/GenBank/DDBJ whole genome shotgun (WGS) entry which is preliminary data.</text>
</comment>
<accession>A0AAN6G841</accession>
<keyword evidence="3" id="KW-1185">Reference proteome</keyword>
<dbReference type="AlphaFoldDB" id="A0AAN6G841"/>
<protein>
    <submittedName>
        <fullName evidence="2">Uncharacterized protein</fullName>
    </submittedName>
</protein>
<sequence>MSTSARSTKFPTTLAISGDMVFGPSTVRDNVLEIAGHILNAKTSIKALLSMWGRNPITEGLYLLTQCAMATHPLRINISEQMCARLVPEDFDGSIPENASLIPVLAYLSGIGVLKQVDPTKKSGIITGFVFLGRNVGWVEWSLHVSFEDNPRWNHWLLPSPRSLVSFDAVIDRVDEEGNVHCSLRRIFVIDAASQALLTALKIDGGAKSDRASLILGYRSKRPLETASSVQDGTSPTKPTLEGFQRPTLPPLTTPTKTTNGDDVPLQPGAPRMTRGAAGSVTETPPSPTPTQQTRKRARLE</sequence>
<evidence type="ECO:0000313" key="2">
    <source>
        <dbReference type="EMBL" id="KAK0522979.1"/>
    </source>
</evidence>
<dbReference type="Proteomes" id="UP001176521">
    <property type="component" value="Unassembled WGS sequence"/>
</dbReference>
<gene>
    <name evidence="2" type="ORF">OC842_006301</name>
</gene>
<feature type="region of interest" description="Disordered" evidence="1">
    <location>
        <begin position="225"/>
        <end position="301"/>
    </location>
</feature>
<evidence type="ECO:0000313" key="3">
    <source>
        <dbReference type="Proteomes" id="UP001176521"/>
    </source>
</evidence>
<organism evidence="2 3">
    <name type="scientific">Tilletia horrida</name>
    <dbReference type="NCBI Taxonomy" id="155126"/>
    <lineage>
        <taxon>Eukaryota</taxon>
        <taxon>Fungi</taxon>
        <taxon>Dikarya</taxon>
        <taxon>Basidiomycota</taxon>
        <taxon>Ustilaginomycotina</taxon>
        <taxon>Exobasidiomycetes</taxon>
        <taxon>Tilletiales</taxon>
        <taxon>Tilletiaceae</taxon>
        <taxon>Tilletia</taxon>
    </lineage>
</organism>
<evidence type="ECO:0000256" key="1">
    <source>
        <dbReference type="SAM" id="MobiDB-lite"/>
    </source>
</evidence>
<dbReference type="EMBL" id="JAPDMQ010000546">
    <property type="protein sequence ID" value="KAK0522979.1"/>
    <property type="molecule type" value="Genomic_DNA"/>
</dbReference>